<gene>
    <name evidence="1" type="ORF">ABID24_003023</name>
    <name evidence="2" type="ORF">ABID24_003762</name>
</gene>
<evidence type="ECO:0000313" key="1">
    <source>
        <dbReference type="EMBL" id="MET3751761.1"/>
    </source>
</evidence>
<accession>A0ABV2M5L3</accession>
<evidence type="ECO:0000313" key="3">
    <source>
        <dbReference type="Proteomes" id="UP001549106"/>
    </source>
</evidence>
<evidence type="ECO:0000313" key="2">
    <source>
        <dbReference type="EMBL" id="MET3752488.1"/>
    </source>
</evidence>
<proteinExistence type="predicted"/>
<protein>
    <submittedName>
        <fullName evidence="1">Uncharacterized protein</fullName>
    </submittedName>
</protein>
<dbReference type="EMBL" id="JBEPMJ010000028">
    <property type="protein sequence ID" value="MET3751761.1"/>
    <property type="molecule type" value="Genomic_DNA"/>
</dbReference>
<sequence>SGKPYTSRGVRAVWEGGDASPVKDKLNLTS</sequence>
<keyword evidence="3" id="KW-1185">Reference proteome</keyword>
<name>A0ABV2M5L3_9FIRM</name>
<dbReference type="Proteomes" id="UP001549106">
    <property type="component" value="Unassembled WGS sequence"/>
</dbReference>
<reference evidence="1 3" key="1">
    <citation type="submission" date="2024-06" db="EMBL/GenBank/DDBJ databases">
        <title>Genomic Encyclopedia of Type Strains, Phase IV (KMG-IV): sequencing the most valuable type-strain genomes for metagenomic binning, comparative biology and taxonomic classification.</title>
        <authorList>
            <person name="Goeker M."/>
        </authorList>
    </citation>
    <scope>NUCLEOTIDE SEQUENCE [LARGE SCALE GENOMIC DNA]</scope>
    <source>
        <strain evidence="1 3">DSM 29492</strain>
    </source>
</reference>
<comment type="caution">
    <text evidence="1">The sequence shown here is derived from an EMBL/GenBank/DDBJ whole genome shotgun (WGS) entry which is preliminary data.</text>
</comment>
<organism evidence="1 3">
    <name type="scientific">Blautia caecimuris</name>
    <dbReference type="NCBI Taxonomy" id="1796615"/>
    <lineage>
        <taxon>Bacteria</taxon>
        <taxon>Bacillati</taxon>
        <taxon>Bacillota</taxon>
        <taxon>Clostridia</taxon>
        <taxon>Lachnospirales</taxon>
        <taxon>Lachnospiraceae</taxon>
        <taxon>Blautia</taxon>
    </lineage>
</organism>
<dbReference type="EMBL" id="JBEPMJ010000057">
    <property type="protein sequence ID" value="MET3752488.1"/>
    <property type="molecule type" value="Genomic_DNA"/>
</dbReference>
<feature type="non-terminal residue" evidence="1">
    <location>
        <position position="1"/>
    </location>
</feature>